<keyword evidence="1" id="KW-0472">Membrane</keyword>
<feature type="transmembrane region" description="Helical" evidence="1">
    <location>
        <begin position="352"/>
        <end position="371"/>
    </location>
</feature>
<name>A0A2M7AVK5_9BACT</name>
<accession>A0A2M7AVK5</accession>
<gene>
    <name evidence="2" type="ORF">COS77_00595</name>
</gene>
<sequence>MPDDQPTKNESNIIVLSKFTQALLDTFKTAKKRVRPDDISALSVSQTVSFFALVYERVRNAVEYREDHLILRAAIERILRRRFSLNPDGHSEAENLLRELLWARYFDNGVLGAEDNVVIQNLINKYVLLRRQLVVGRDNEIRIFLDQFLMDLLTCEVEETLQPESATIQSNLSSFIFQILRRKIKIEGLKEDQKDAYSLVAIEKVFGKSDRSYLRYRLFTTFYKTLHDYSEKELQNLGAKLPAIFKKIDDMVTNPYVDNLAKFTRKQLPPFLILFALIKNKPDEVQTILTNRERLWTEIDQTCRDKYQQLGVQVRTLAVRSFIYILLTKMIFAIILEVPISIYVYGEVNRNAIIINSVFPPILMIAILGFFKVPGEENTRKIYQRIIDIIDDDKSFETRVAFMPKKSSPKRPLLIFGFTVFYSLTFLVTLSLIYEFLSNLGFNLVSQVIFIFFVSVVSFFSYRIRQVTKELRLEEKASILAPIGDFFFMPMLSLGKFFSSGIAKLNFFIFIFDFIIEAPFKLIFEVVEEWISFVRKRKE</sequence>
<dbReference type="EMBL" id="PEVZ01000011">
    <property type="protein sequence ID" value="PIU74609.1"/>
    <property type="molecule type" value="Genomic_DNA"/>
</dbReference>
<evidence type="ECO:0000313" key="3">
    <source>
        <dbReference type="Proteomes" id="UP000229001"/>
    </source>
</evidence>
<feature type="non-terminal residue" evidence="2">
    <location>
        <position position="539"/>
    </location>
</feature>
<evidence type="ECO:0000256" key="1">
    <source>
        <dbReference type="SAM" id="Phobius"/>
    </source>
</evidence>
<dbReference type="AlphaFoldDB" id="A0A2M7AVK5"/>
<keyword evidence="1" id="KW-1133">Transmembrane helix</keyword>
<dbReference type="Proteomes" id="UP000229001">
    <property type="component" value="Unassembled WGS sequence"/>
</dbReference>
<organism evidence="2 3">
    <name type="scientific">Candidatus Roizmanbacteria bacterium CG06_land_8_20_14_3_00_34_14</name>
    <dbReference type="NCBI Taxonomy" id="1974848"/>
    <lineage>
        <taxon>Bacteria</taxon>
        <taxon>Candidatus Roizmaniibacteriota</taxon>
    </lineage>
</organism>
<feature type="transmembrane region" description="Helical" evidence="1">
    <location>
        <begin position="440"/>
        <end position="460"/>
    </location>
</feature>
<evidence type="ECO:0000313" key="2">
    <source>
        <dbReference type="EMBL" id="PIU74609.1"/>
    </source>
</evidence>
<comment type="caution">
    <text evidence="2">The sequence shown here is derived from an EMBL/GenBank/DDBJ whole genome shotgun (WGS) entry which is preliminary data.</text>
</comment>
<keyword evidence="1" id="KW-0812">Transmembrane</keyword>
<feature type="transmembrane region" description="Helical" evidence="1">
    <location>
        <begin position="505"/>
        <end position="527"/>
    </location>
</feature>
<feature type="transmembrane region" description="Helical" evidence="1">
    <location>
        <begin position="413"/>
        <end position="434"/>
    </location>
</feature>
<protein>
    <submittedName>
        <fullName evidence="2">Uncharacterized protein</fullName>
    </submittedName>
</protein>
<feature type="transmembrane region" description="Helical" evidence="1">
    <location>
        <begin position="322"/>
        <end position="346"/>
    </location>
</feature>
<reference evidence="3" key="1">
    <citation type="submission" date="2017-09" db="EMBL/GenBank/DDBJ databases">
        <title>Depth-based differentiation of microbial function through sediment-hosted aquifers and enrichment of novel symbionts in the deep terrestrial subsurface.</title>
        <authorList>
            <person name="Probst A.J."/>
            <person name="Ladd B."/>
            <person name="Jarett J.K."/>
            <person name="Geller-Mcgrath D.E."/>
            <person name="Sieber C.M.K."/>
            <person name="Emerson J.B."/>
            <person name="Anantharaman K."/>
            <person name="Thomas B.C."/>
            <person name="Malmstrom R."/>
            <person name="Stieglmeier M."/>
            <person name="Klingl A."/>
            <person name="Woyke T."/>
            <person name="Ryan C.M."/>
            <person name="Banfield J.F."/>
        </authorList>
    </citation>
    <scope>NUCLEOTIDE SEQUENCE [LARGE SCALE GENOMIC DNA]</scope>
</reference>
<proteinExistence type="predicted"/>